<gene>
    <name evidence="5" type="ORF">CTAYLR_005919</name>
</gene>
<protein>
    <recommendedName>
        <fullName evidence="4">SGNH hydrolase-type esterase domain-containing protein</fullName>
    </recommendedName>
</protein>
<feature type="compositionally biased region" description="Basic and acidic residues" evidence="1">
    <location>
        <begin position="553"/>
        <end position="570"/>
    </location>
</feature>
<feature type="region of interest" description="Disordered" evidence="1">
    <location>
        <begin position="486"/>
        <end position="508"/>
    </location>
</feature>
<evidence type="ECO:0000256" key="2">
    <source>
        <dbReference type="SAM" id="Phobius"/>
    </source>
</evidence>
<evidence type="ECO:0000313" key="6">
    <source>
        <dbReference type="Proteomes" id="UP001230188"/>
    </source>
</evidence>
<comment type="caution">
    <text evidence="5">The sequence shown here is derived from an EMBL/GenBank/DDBJ whole genome shotgun (WGS) entry which is preliminary data.</text>
</comment>
<dbReference type="Pfam" id="PF13472">
    <property type="entry name" value="Lipase_GDSL_2"/>
    <property type="match status" value="1"/>
</dbReference>
<keyword evidence="2" id="KW-0812">Transmembrane</keyword>
<dbReference type="AlphaFoldDB" id="A0AAD7UAQ3"/>
<dbReference type="InterPro" id="IPR036514">
    <property type="entry name" value="SGNH_hydro_sf"/>
</dbReference>
<feature type="region of interest" description="Disordered" evidence="1">
    <location>
        <begin position="184"/>
        <end position="205"/>
    </location>
</feature>
<evidence type="ECO:0000256" key="1">
    <source>
        <dbReference type="SAM" id="MobiDB-lite"/>
    </source>
</evidence>
<reference evidence="5" key="1">
    <citation type="submission" date="2023-01" db="EMBL/GenBank/DDBJ databases">
        <title>Metagenome sequencing of chrysophaentin producing Chrysophaeum taylorii.</title>
        <authorList>
            <person name="Davison J."/>
            <person name="Bewley C."/>
        </authorList>
    </citation>
    <scope>NUCLEOTIDE SEQUENCE</scope>
    <source>
        <strain evidence="5">NIES-1699</strain>
    </source>
</reference>
<feature type="region of interest" description="Disordered" evidence="1">
    <location>
        <begin position="248"/>
        <end position="305"/>
    </location>
</feature>
<organism evidence="5 6">
    <name type="scientific">Chrysophaeum taylorii</name>
    <dbReference type="NCBI Taxonomy" id="2483200"/>
    <lineage>
        <taxon>Eukaryota</taxon>
        <taxon>Sar</taxon>
        <taxon>Stramenopiles</taxon>
        <taxon>Ochrophyta</taxon>
        <taxon>Pelagophyceae</taxon>
        <taxon>Pelagomonadales</taxon>
        <taxon>Pelagomonadaceae</taxon>
        <taxon>Chrysophaeum</taxon>
    </lineage>
</organism>
<name>A0AAD7UAQ3_9STRA</name>
<feature type="signal peptide" evidence="3">
    <location>
        <begin position="1"/>
        <end position="24"/>
    </location>
</feature>
<feature type="compositionally biased region" description="Acidic residues" evidence="1">
    <location>
        <begin position="581"/>
        <end position="590"/>
    </location>
</feature>
<feature type="transmembrane region" description="Helical" evidence="2">
    <location>
        <begin position="513"/>
        <end position="535"/>
    </location>
</feature>
<evidence type="ECO:0000256" key="3">
    <source>
        <dbReference type="SAM" id="SignalP"/>
    </source>
</evidence>
<feature type="compositionally biased region" description="Acidic residues" evidence="1">
    <location>
        <begin position="629"/>
        <end position="639"/>
    </location>
</feature>
<keyword evidence="3" id="KW-0732">Signal</keyword>
<feature type="chain" id="PRO_5042223452" description="SGNH hydrolase-type esterase domain-containing protein" evidence="3">
    <location>
        <begin position="25"/>
        <end position="674"/>
    </location>
</feature>
<proteinExistence type="predicted"/>
<dbReference type="SUPFAM" id="SSF52266">
    <property type="entry name" value="SGNH hydrolase"/>
    <property type="match status" value="1"/>
</dbReference>
<dbReference type="Gene3D" id="3.40.50.1110">
    <property type="entry name" value="SGNH hydrolase"/>
    <property type="match status" value="1"/>
</dbReference>
<accession>A0AAD7UAQ3</accession>
<feature type="domain" description="SGNH hydrolase-type esterase" evidence="4">
    <location>
        <begin position="29"/>
        <end position="191"/>
    </location>
</feature>
<dbReference type="Proteomes" id="UP001230188">
    <property type="component" value="Unassembled WGS sequence"/>
</dbReference>
<feature type="compositionally biased region" description="Low complexity" evidence="1">
    <location>
        <begin position="499"/>
        <end position="508"/>
    </location>
</feature>
<feature type="region of interest" description="Disordered" evidence="1">
    <location>
        <begin position="553"/>
        <end position="674"/>
    </location>
</feature>
<dbReference type="EMBL" id="JAQMWT010000432">
    <property type="protein sequence ID" value="KAJ8601412.1"/>
    <property type="molecule type" value="Genomic_DNA"/>
</dbReference>
<keyword evidence="2" id="KW-0472">Membrane</keyword>
<evidence type="ECO:0000259" key="4">
    <source>
        <dbReference type="Pfam" id="PF13472"/>
    </source>
</evidence>
<feature type="compositionally biased region" description="Basic and acidic residues" evidence="1">
    <location>
        <begin position="600"/>
        <end position="612"/>
    </location>
</feature>
<feature type="compositionally biased region" description="Basic and acidic residues" evidence="1">
    <location>
        <begin position="257"/>
        <end position="274"/>
    </location>
</feature>
<evidence type="ECO:0000313" key="5">
    <source>
        <dbReference type="EMBL" id="KAJ8601412.1"/>
    </source>
</evidence>
<keyword evidence="2" id="KW-1133">Transmembrane helix</keyword>
<dbReference type="InterPro" id="IPR013830">
    <property type="entry name" value="SGNH_hydro"/>
</dbReference>
<keyword evidence="6" id="KW-1185">Reference proteome</keyword>
<sequence length="674" mass="72679">MVAAWRARRRWVLLSSLAVSSVGATRIVCMGDSITEGAGSSDDDFRWTNLLADLLGSSYEVLNSGKSGRTLTATEDWYQESDQYADALLVSPDIVIIGLGTNDAKGDYWSTYGLEYVSTYETWIEEMRTLYDPAPEFLLLIPMPQLLASGRWPDPNVINHELPLLVPAIAETVGAAYADLRPPFFLGDDDDDPPRNPDMPDESPDVLGAELLAELHAELFADRPPLPEANPSADLDPDDIQTLAASFAGPDLPSHLYSHERADGQPDRRTDEFANGRSHVQTDAGADQGPDSGTDARTLAGPNHLQSDDLGTVHAPTLAAPVDARALLRARAHAKAHALVLDGVNPSAFNDDDSAAVAFASTITEIVDVKSAKSSSVSGVTAEAYSRRRRRRLLEDDAAAAAAEESKVTFVLTVTVDSSTEDDDELSQAILADITGDLIDSIDDGSCESSLHANAVATESLRNASVLESESRAIVATDTTAYVAADPTKAPTQMPSLNSGGSSSSSKGSSGGIPLYLFFVAGILFVAFLALSYYCCYYRYKSPQHVATGTLKSRDSFSDTEVHQSLEQKKPYSRTRVSDPMPEEEEEEEELKAIAWGTREPTEASSEDHKDLGGFPSDEPVQPTTVQEGEVEQDEEALEQESTHSLYSACIDTPEESHLDPLPPPQRNGVLILD</sequence>